<dbReference type="InterPro" id="IPR032364">
    <property type="entry name" value="GramPos_pilinD1_N"/>
</dbReference>
<dbReference type="InterPro" id="IPR013783">
    <property type="entry name" value="Ig-like_fold"/>
</dbReference>
<keyword evidence="3" id="KW-0732">Signal</keyword>
<dbReference type="Pfam" id="PF16555">
    <property type="entry name" value="GramPos_pilinD1"/>
    <property type="match status" value="1"/>
</dbReference>
<feature type="domain" description="Gram-positive pilin subunit D1 N-terminal" evidence="4">
    <location>
        <begin position="34"/>
        <end position="209"/>
    </location>
</feature>
<dbReference type="AlphaFoldDB" id="A0A1L8QXQ4"/>
<dbReference type="Proteomes" id="UP000182149">
    <property type="component" value="Unassembled WGS sequence"/>
</dbReference>
<keyword evidence="2" id="KW-0472">Membrane</keyword>
<sequence length="274" mass="30011">MTLRKIVASVAFIFLLAPLGLIGHRSAQAAEIPQEVTFVLHKRVFLNPNSILDSQINSGLELTPENVTEANDALIDDTQTFGINGINFDVYDASAYLAGELAQKTIEEVMQAILETDSDTLRETLTAENLVTTITTTQDPQTGENGMVTLTLDLSEVAEQNPAILFLEKLPNNSVIRQESAPMLVVLPVEDPMNEGQFLDTIHLYPKNVLRGRLPQTGGEEKPKPSPTPTPGGRLPQTGEAKSIMGIVGILIVGSVIIYWQRRRTSKQVIRTKK</sequence>
<evidence type="ECO:0000256" key="1">
    <source>
        <dbReference type="SAM" id="MobiDB-lite"/>
    </source>
</evidence>
<feature type="chain" id="PRO_5009879623" description="Gram-positive pilin subunit D1 N-terminal domain-containing protein" evidence="3">
    <location>
        <begin position="30"/>
        <end position="274"/>
    </location>
</feature>
<organism evidence="5 6">
    <name type="scientific">Enterococcus aquimarinus</name>
    <dbReference type="NCBI Taxonomy" id="328396"/>
    <lineage>
        <taxon>Bacteria</taxon>
        <taxon>Bacillati</taxon>
        <taxon>Bacillota</taxon>
        <taxon>Bacilli</taxon>
        <taxon>Lactobacillales</taxon>
        <taxon>Enterococcaceae</taxon>
        <taxon>Enterococcus</taxon>
    </lineage>
</organism>
<accession>A0A1L8QXQ4</accession>
<feature type="region of interest" description="Disordered" evidence="1">
    <location>
        <begin position="212"/>
        <end position="239"/>
    </location>
</feature>
<name>A0A1L8QXQ4_9ENTE</name>
<proteinExistence type="predicted"/>
<dbReference type="RefSeq" id="WP_071873752.1">
    <property type="nucleotide sequence ID" value="NZ_JBHSHF010000002.1"/>
</dbReference>
<evidence type="ECO:0000256" key="3">
    <source>
        <dbReference type="SAM" id="SignalP"/>
    </source>
</evidence>
<dbReference type="Gene3D" id="2.60.40.10">
    <property type="entry name" value="Immunoglobulins"/>
    <property type="match status" value="1"/>
</dbReference>
<gene>
    <name evidence="5" type="ORF">RU93_GL000200</name>
</gene>
<comment type="caution">
    <text evidence="5">The sequence shown here is derived from an EMBL/GenBank/DDBJ whole genome shotgun (WGS) entry which is preliminary data.</text>
</comment>
<keyword evidence="2" id="KW-0812">Transmembrane</keyword>
<evidence type="ECO:0000313" key="6">
    <source>
        <dbReference type="Proteomes" id="UP000182149"/>
    </source>
</evidence>
<feature type="signal peptide" evidence="3">
    <location>
        <begin position="1"/>
        <end position="29"/>
    </location>
</feature>
<reference evidence="5 6" key="1">
    <citation type="submission" date="2014-12" db="EMBL/GenBank/DDBJ databases">
        <title>Draft genome sequences of 29 type strains of Enterococci.</title>
        <authorList>
            <person name="Zhong Z."/>
            <person name="Sun Z."/>
            <person name="Liu W."/>
            <person name="Zhang W."/>
            <person name="Zhang H."/>
        </authorList>
    </citation>
    <scope>NUCLEOTIDE SEQUENCE [LARGE SCALE GENOMIC DNA]</scope>
    <source>
        <strain evidence="5 6">DSM 17690</strain>
    </source>
</reference>
<evidence type="ECO:0000313" key="5">
    <source>
        <dbReference type="EMBL" id="OJG12270.1"/>
    </source>
</evidence>
<dbReference type="STRING" id="328396.RU93_GL000200"/>
<dbReference type="NCBIfam" id="TIGR01167">
    <property type="entry name" value="LPXTG_anchor"/>
    <property type="match status" value="1"/>
</dbReference>
<keyword evidence="6" id="KW-1185">Reference proteome</keyword>
<evidence type="ECO:0000259" key="4">
    <source>
        <dbReference type="Pfam" id="PF16555"/>
    </source>
</evidence>
<dbReference type="EMBL" id="JXKD01000001">
    <property type="protein sequence ID" value="OJG12270.1"/>
    <property type="molecule type" value="Genomic_DNA"/>
</dbReference>
<evidence type="ECO:0000256" key="2">
    <source>
        <dbReference type="SAM" id="Phobius"/>
    </source>
</evidence>
<feature type="transmembrane region" description="Helical" evidence="2">
    <location>
        <begin position="244"/>
        <end position="261"/>
    </location>
</feature>
<protein>
    <recommendedName>
        <fullName evidence="4">Gram-positive pilin subunit D1 N-terminal domain-containing protein</fullName>
    </recommendedName>
</protein>
<keyword evidence="2" id="KW-1133">Transmembrane helix</keyword>